<evidence type="ECO:0000256" key="1">
    <source>
        <dbReference type="ARBA" id="ARBA00004123"/>
    </source>
</evidence>
<evidence type="ECO:0000256" key="7">
    <source>
        <dbReference type="ARBA" id="ARBA00023015"/>
    </source>
</evidence>
<dbReference type="PROSITE" id="PS50157">
    <property type="entry name" value="ZINC_FINGER_C2H2_2"/>
    <property type="match status" value="4"/>
</dbReference>
<evidence type="ECO:0000256" key="11">
    <source>
        <dbReference type="ARBA" id="ARBA00038474"/>
    </source>
</evidence>
<dbReference type="OrthoDB" id="6249959at2759"/>
<feature type="domain" description="C2H2-type" evidence="14">
    <location>
        <begin position="177"/>
        <end position="204"/>
    </location>
</feature>
<gene>
    <name evidence="15" type="ORF">BpHYR1_045683</name>
</gene>
<feature type="domain" description="C2H2-type" evidence="14">
    <location>
        <begin position="439"/>
        <end position="466"/>
    </location>
</feature>
<keyword evidence="8" id="KW-0238">DNA-binding</keyword>
<evidence type="ECO:0000256" key="12">
    <source>
        <dbReference type="PROSITE-ProRule" id="PRU00042"/>
    </source>
</evidence>
<evidence type="ECO:0000256" key="9">
    <source>
        <dbReference type="ARBA" id="ARBA00023163"/>
    </source>
</evidence>
<dbReference type="InterPro" id="IPR051565">
    <property type="entry name" value="Sal_C2H2-zinc-finger"/>
</dbReference>
<keyword evidence="4" id="KW-0677">Repeat</keyword>
<dbReference type="GO" id="GO:0005634">
    <property type="term" value="C:nucleus"/>
    <property type="evidence" value="ECO:0007669"/>
    <property type="project" value="UniProtKB-SubCell"/>
</dbReference>
<feature type="domain" description="C2H2-type" evidence="14">
    <location>
        <begin position="205"/>
        <end position="233"/>
    </location>
</feature>
<keyword evidence="10" id="KW-0539">Nucleus</keyword>
<comment type="subcellular location">
    <subcellularLocation>
        <location evidence="1">Nucleus</location>
    </subcellularLocation>
</comment>
<feature type="region of interest" description="Disordered" evidence="13">
    <location>
        <begin position="401"/>
        <end position="431"/>
    </location>
</feature>
<comment type="caution">
    <text evidence="15">The sequence shown here is derived from an EMBL/GenBank/DDBJ whole genome shotgun (WGS) entry which is preliminary data.</text>
</comment>
<dbReference type="PANTHER" id="PTHR23233">
    <property type="entry name" value="SAL-LIKE PROTEIN"/>
    <property type="match status" value="1"/>
</dbReference>
<dbReference type="FunFam" id="3.30.160.60:FF:000130">
    <property type="entry name" value="Spalt-like transcription factor 4"/>
    <property type="match status" value="1"/>
</dbReference>
<dbReference type="GO" id="GO:0000981">
    <property type="term" value="F:DNA-binding transcription factor activity, RNA polymerase II-specific"/>
    <property type="evidence" value="ECO:0007669"/>
    <property type="project" value="TreeGrafter"/>
</dbReference>
<dbReference type="GO" id="GO:0008270">
    <property type="term" value="F:zinc ion binding"/>
    <property type="evidence" value="ECO:0007669"/>
    <property type="project" value="UniProtKB-KW"/>
</dbReference>
<evidence type="ECO:0000256" key="13">
    <source>
        <dbReference type="SAM" id="MobiDB-lite"/>
    </source>
</evidence>
<dbReference type="PROSITE" id="PS00028">
    <property type="entry name" value="ZINC_FINGER_C2H2_1"/>
    <property type="match status" value="4"/>
</dbReference>
<dbReference type="FunFam" id="3.30.160.60:FF:000193">
    <property type="entry name" value="Zinc finger protein 300"/>
    <property type="match status" value="1"/>
</dbReference>
<dbReference type="PANTHER" id="PTHR23233:SF84">
    <property type="entry name" value="FI23031P1"/>
    <property type="match status" value="1"/>
</dbReference>
<dbReference type="InterPro" id="IPR036236">
    <property type="entry name" value="Znf_C2H2_sf"/>
</dbReference>
<evidence type="ECO:0000256" key="10">
    <source>
        <dbReference type="ARBA" id="ARBA00023242"/>
    </source>
</evidence>
<dbReference type="SUPFAM" id="SSF57667">
    <property type="entry name" value="beta-beta-alpha zinc fingers"/>
    <property type="match status" value="2"/>
</dbReference>
<feature type="compositionally biased region" description="Low complexity" evidence="13">
    <location>
        <begin position="1"/>
        <end position="13"/>
    </location>
</feature>
<reference evidence="15 16" key="1">
    <citation type="journal article" date="2018" name="Sci. Rep.">
        <title>Genomic signatures of local adaptation to the degree of environmental predictability in rotifers.</title>
        <authorList>
            <person name="Franch-Gras L."/>
            <person name="Hahn C."/>
            <person name="Garcia-Roger E.M."/>
            <person name="Carmona M.J."/>
            <person name="Serra M."/>
            <person name="Gomez A."/>
        </authorList>
    </citation>
    <scope>NUCLEOTIDE SEQUENCE [LARGE SCALE GENOMIC DNA]</scope>
    <source>
        <strain evidence="15">HYR1</strain>
    </source>
</reference>
<keyword evidence="9" id="KW-0804">Transcription</keyword>
<dbReference type="FunFam" id="3.30.160.60:FF:001818">
    <property type="entry name" value="GDNF-inducible zinc finger protein 1 isoform X1"/>
    <property type="match status" value="1"/>
</dbReference>
<protein>
    <submittedName>
        <fullName evidence="15">Sal 3 isoform X2</fullName>
    </submittedName>
</protein>
<evidence type="ECO:0000256" key="2">
    <source>
        <dbReference type="ARBA" id="ARBA00006991"/>
    </source>
</evidence>
<evidence type="ECO:0000313" key="16">
    <source>
        <dbReference type="Proteomes" id="UP000276133"/>
    </source>
</evidence>
<evidence type="ECO:0000259" key="14">
    <source>
        <dbReference type="PROSITE" id="PS50157"/>
    </source>
</evidence>
<feature type="domain" description="C2H2-type" evidence="14">
    <location>
        <begin position="467"/>
        <end position="489"/>
    </location>
</feature>
<dbReference type="EMBL" id="REGN01006247">
    <property type="protein sequence ID" value="RNA10275.1"/>
    <property type="molecule type" value="Genomic_DNA"/>
</dbReference>
<feature type="compositionally biased region" description="Low complexity" evidence="13">
    <location>
        <begin position="155"/>
        <end position="173"/>
    </location>
</feature>
<sequence length="503" mass="55498">MIIDSTSSSYSTETEQEVAVSGSNTNAQFVYVPKEYLSKLEKSIETIQLQQEIQLNLIKQLQDKFDNCSCGAPKTVPNESTEENKSESQSMPALENENDLIENPAETDEQKDLEILEPELKKVKVEASEDAVRKEKDSTDPTSSMLSASPVHSLASSPSHTAPSQPSSASSSSSFRHKCQLCGKVFGSDSAVQIHIRSHTGERPFKCNICGNRFSTKGNLKVHFQRLHKNKEFNSNNEDSDNESISNNTVKSCTSLSSYNPTSMAHISQPMAHQHHQETFKPHVAENRAFPSTHVANYSNFYETNRIPSQHLGQNGYSGGSSVQDPTSQVVQSMICKILKQENPNLDENVLRAVLSTVFNSRTDFNLNDQASIQEMNNILSVILSKLSHAQSENSLVKVNSTNSSCQSSSSSSSSSWHQPSSIQTQPQIQPSMHASADHNCTFCSKKFSSASALDIHMRTHTGEKPFKCEICSRAFTTKGNLKVHMGTHGLTFASRNQLQQSL</sequence>
<keyword evidence="5 12" id="KW-0863">Zinc-finger</keyword>
<dbReference type="InterPro" id="IPR013087">
    <property type="entry name" value="Znf_C2H2_type"/>
</dbReference>
<dbReference type="FunFam" id="3.30.160.60:FF:000215">
    <property type="entry name" value="Spalt-like transcription factor 3"/>
    <property type="match status" value="1"/>
</dbReference>
<dbReference type="STRING" id="10195.A0A3M7QH29"/>
<proteinExistence type="inferred from homology"/>
<dbReference type="Pfam" id="PF00096">
    <property type="entry name" value="zf-C2H2"/>
    <property type="match status" value="4"/>
</dbReference>
<dbReference type="GO" id="GO:0048731">
    <property type="term" value="P:system development"/>
    <property type="evidence" value="ECO:0007669"/>
    <property type="project" value="UniProtKB-ARBA"/>
</dbReference>
<comment type="similarity">
    <text evidence="11">Belongs to the sal C2H2-type zinc-finger protein family.</text>
</comment>
<dbReference type="AlphaFoldDB" id="A0A3M7QH29"/>
<dbReference type="SMART" id="SM00355">
    <property type="entry name" value="ZnF_C2H2"/>
    <property type="match status" value="4"/>
</dbReference>
<evidence type="ECO:0000256" key="3">
    <source>
        <dbReference type="ARBA" id="ARBA00022723"/>
    </source>
</evidence>
<evidence type="ECO:0000256" key="4">
    <source>
        <dbReference type="ARBA" id="ARBA00022737"/>
    </source>
</evidence>
<comment type="similarity">
    <text evidence="2">Belongs to the krueppel C2H2-type zinc-finger protein family.</text>
</comment>
<keyword evidence="7" id="KW-0805">Transcription regulation</keyword>
<accession>A0A3M7QH29</accession>
<feature type="region of interest" description="Disordered" evidence="13">
    <location>
        <begin position="72"/>
        <end position="173"/>
    </location>
</feature>
<feature type="region of interest" description="Disordered" evidence="13">
    <location>
        <begin position="1"/>
        <end position="22"/>
    </location>
</feature>
<dbReference type="Proteomes" id="UP000276133">
    <property type="component" value="Unassembled WGS sequence"/>
</dbReference>
<evidence type="ECO:0000256" key="8">
    <source>
        <dbReference type="ARBA" id="ARBA00023125"/>
    </source>
</evidence>
<organism evidence="15 16">
    <name type="scientific">Brachionus plicatilis</name>
    <name type="common">Marine rotifer</name>
    <name type="synonym">Brachionus muelleri</name>
    <dbReference type="NCBI Taxonomy" id="10195"/>
    <lineage>
        <taxon>Eukaryota</taxon>
        <taxon>Metazoa</taxon>
        <taxon>Spiralia</taxon>
        <taxon>Gnathifera</taxon>
        <taxon>Rotifera</taxon>
        <taxon>Eurotatoria</taxon>
        <taxon>Monogononta</taxon>
        <taxon>Pseudotrocha</taxon>
        <taxon>Ploima</taxon>
        <taxon>Brachionidae</taxon>
        <taxon>Brachionus</taxon>
    </lineage>
</organism>
<keyword evidence="3" id="KW-0479">Metal-binding</keyword>
<name>A0A3M7QH29_BRAPC</name>
<dbReference type="GO" id="GO:0000978">
    <property type="term" value="F:RNA polymerase II cis-regulatory region sequence-specific DNA binding"/>
    <property type="evidence" value="ECO:0007669"/>
    <property type="project" value="TreeGrafter"/>
</dbReference>
<keyword evidence="6" id="KW-0862">Zinc</keyword>
<evidence type="ECO:0000256" key="5">
    <source>
        <dbReference type="ARBA" id="ARBA00022771"/>
    </source>
</evidence>
<feature type="compositionally biased region" description="Basic and acidic residues" evidence="13">
    <location>
        <begin position="108"/>
        <end position="139"/>
    </location>
</feature>
<evidence type="ECO:0000313" key="15">
    <source>
        <dbReference type="EMBL" id="RNA10275.1"/>
    </source>
</evidence>
<keyword evidence="16" id="KW-1185">Reference proteome</keyword>
<evidence type="ECO:0000256" key="6">
    <source>
        <dbReference type="ARBA" id="ARBA00022833"/>
    </source>
</evidence>
<feature type="compositionally biased region" description="Acidic residues" evidence="13">
    <location>
        <begin position="96"/>
        <end position="107"/>
    </location>
</feature>
<dbReference type="Gene3D" id="3.30.160.60">
    <property type="entry name" value="Classic Zinc Finger"/>
    <property type="match status" value="4"/>
</dbReference>